<dbReference type="SUPFAM" id="SSF51206">
    <property type="entry name" value="cAMP-binding domain-like"/>
    <property type="match status" value="1"/>
</dbReference>
<keyword evidence="2" id="KW-0238">DNA-binding</keyword>
<evidence type="ECO:0000313" key="7">
    <source>
        <dbReference type="Proteomes" id="UP000566995"/>
    </source>
</evidence>
<dbReference type="GO" id="GO:0003700">
    <property type="term" value="F:DNA-binding transcription factor activity"/>
    <property type="evidence" value="ECO:0007669"/>
    <property type="project" value="TreeGrafter"/>
</dbReference>
<evidence type="ECO:0000259" key="5">
    <source>
        <dbReference type="PROSITE" id="PS51063"/>
    </source>
</evidence>
<name>A0A7W7KPW7_PSENT</name>
<dbReference type="Pfam" id="PF13545">
    <property type="entry name" value="HTH_Crp_2"/>
    <property type="match status" value="1"/>
</dbReference>
<proteinExistence type="predicted"/>
<dbReference type="GO" id="GO:0005829">
    <property type="term" value="C:cytosol"/>
    <property type="evidence" value="ECO:0007669"/>
    <property type="project" value="TreeGrafter"/>
</dbReference>
<dbReference type="SUPFAM" id="SSF46785">
    <property type="entry name" value="Winged helix' DNA-binding domain"/>
    <property type="match status" value="1"/>
</dbReference>
<dbReference type="InterPro" id="IPR000595">
    <property type="entry name" value="cNMP-bd_dom"/>
</dbReference>
<accession>A0A7W7KPW7</accession>
<evidence type="ECO:0000256" key="2">
    <source>
        <dbReference type="ARBA" id="ARBA00023125"/>
    </source>
</evidence>
<organism evidence="6 7">
    <name type="scientific">Pseudomonas nitroreducens</name>
    <dbReference type="NCBI Taxonomy" id="46680"/>
    <lineage>
        <taxon>Bacteria</taxon>
        <taxon>Pseudomonadati</taxon>
        <taxon>Pseudomonadota</taxon>
        <taxon>Gammaproteobacteria</taxon>
        <taxon>Pseudomonadales</taxon>
        <taxon>Pseudomonadaceae</taxon>
        <taxon>Pseudomonas</taxon>
    </lineage>
</organism>
<dbReference type="PROSITE" id="PS51063">
    <property type="entry name" value="HTH_CRP_2"/>
    <property type="match status" value="1"/>
</dbReference>
<dbReference type="SMART" id="SM00100">
    <property type="entry name" value="cNMP"/>
    <property type="match status" value="1"/>
</dbReference>
<dbReference type="GO" id="GO:0003677">
    <property type="term" value="F:DNA binding"/>
    <property type="evidence" value="ECO:0007669"/>
    <property type="project" value="UniProtKB-KW"/>
</dbReference>
<keyword evidence="1" id="KW-0805">Transcription regulation</keyword>
<dbReference type="CDD" id="cd00038">
    <property type="entry name" value="CAP_ED"/>
    <property type="match status" value="1"/>
</dbReference>
<dbReference type="InterPro" id="IPR012318">
    <property type="entry name" value="HTH_CRP"/>
</dbReference>
<gene>
    <name evidence="6" type="ORF">HNP46_005411</name>
</gene>
<feature type="domain" description="HTH crp-type" evidence="5">
    <location>
        <begin position="177"/>
        <end position="247"/>
    </location>
</feature>
<dbReference type="EMBL" id="JACHLI010000028">
    <property type="protein sequence ID" value="MBB4866506.1"/>
    <property type="molecule type" value="Genomic_DNA"/>
</dbReference>
<dbReference type="Gene3D" id="1.10.10.10">
    <property type="entry name" value="Winged helix-like DNA-binding domain superfamily/Winged helix DNA-binding domain"/>
    <property type="match status" value="1"/>
</dbReference>
<protein>
    <submittedName>
        <fullName evidence="6">CRP-like cAMP-binding protein</fullName>
    </submittedName>
</protein>
<evidence type="ECO:0000259" key="4">
    <source>
        <dbReference type="PROSITE" id="PS50042"/>
    </source>
</evidence>
<dbReference type="Pfam" id="PF00027">
    <property type="entry name" value="cNMP_binding"/>
    <property type="match status" value="1"/>
</dbReference>
<dbReference type="Proteomes" id="UP000566995">
    <property type="component" value="Unassembled WGS sequence"/>
</dbReference>
<dbReference type="PROSITE" id="PS50042">
    <property type="entry name" value="CNMP_BINDING_3"/>
    <property type="match status" value="1"/>
</dbReference>
<keyword evidence="3" id="KW-0804">Transcription</keyword>
<comment type="caution">
    <text evidence="6">The sequence shown here is derived from an EMBL/GenBank/DDBJ whole genome shotgun (WGS) entry which is preliminary data.</text>
</comment>
<sequence length="253" mass="28573">MTACLTTPPDGGAHTGGIVPAQERSAMLAHRVHHQILCGHHLFNVLNEEQLEQLLATSSLLNLEKGDKLFLQGEPAHAFYFVISGAVKIYRLTPEGQEKVLEVVGSRQTFAEAMMLMDTPDYVASAQALEPTQVYRFANRTYMELLHSNPQLPFSLLATLCVRLHRRINEIETLSLKNSTHRVVRYLLTQLNRQGGTDQRFDLPMAKQLVAGHLSIQPETFSRVLRRLIDEHIIDLDGRTVQVLDVARLEQFE</sequence>
<dbReference type="InterPro" id="IPR036388">
    <property type="entry name" value="WH-like_DNA-bd_sf"/>
</dbReference>
<evidence type="ECO:0000313" key="6">
    <source>
        <dbReference type="EMBL" id="MBB4866506.1"/>
    </source>
</evidence>
<dbReference type="InterPro" id="IPR018490">
    <property type="entry name" value="cNMP-bd_dom_sf"/>
</dbReference>
<dbReference type="InterPro" id="IPR014710">
    <property type="entry name" value="RmlC-like_jellyroll"/>
</dbReference>
<dbReference type="AlphaFoldDB" id="A0A7W7KPW7"/>
<evidence type="ECO:0000256" key="3">
    <source>
        <dbReference type="ARBA" id="ARBA00023163"/>
    </source>
</evidence>
<dbReference type="InterPro" id="IPR036390">
    <property type="entry name" value="WH_DNA-bd_sf"/>
</dbReference>
<dbReference type="SMART" id="SM00419">
    <property type="entry name" value="HTH_CRP"/>
    <property type="match status" value="1"/>
</dbReference>
<dbReference type="PANTHER" id="PTHR24567">
    <property type="entry name" value="CRP FAMILY TRANSCRIPTIONAL REGULATORY PROTEIN"/>
    <property type="match status" value="1"/>
</dbReference>
<dbReference type="InterPro" id="IPR050397">
    <property type="entry name" value="Env_Response_Regulators"/>
</dbReference>
<dbReference type="PANTHER" id="PTHR24567:SF68">
    <property type="entry name" value="DNA-BINDING TRANSCRIPTIONAL DUAL REGULATOR CRP"/>
    <property type="match status" value="1"/>
</dbReference>
<evidence type="ECO:0000256" key="1">
    <source>
        <dbReference type="ARBA" id="ARBA00023015"/>
    </source>
</evidence>
<feature type="domain" description="Cyclic nucleotide-binding" evidence="4">
    <location>
        <begin position="42"/>
        <end position="152"/>
    </location>
</feature>
<reference evidence="6 7" key="1">
    <citation type="submission" date="2020-08" db="EMBL/GenBank/DDBJ databases">
        <title>Functional genomics of gut bacteria from endangered species of beetles.</title>
        <authorList>
            <person name="Carlos-Shanley C."/>
        </authorList>
    </citation>
    <scope>NUCLEOTIDE SEQUENCE [LARGE SCALE GENOMIC DNA]</scope>
    <source>
        <strain evidence="6 7">S00179</strain>
    </source>
</reference>
<dbReference type="Gene3D" id="2.60.120.10">
    <property type="entry name" value="Jelly Rolls"/>
    <property type="match status" value="1"/>
</dbReference>